<dbReference type="Gene3D" id="2.40.50.230">
    <property type="entry name" value="Gp5 N-terminal domain"/>
    <property type="match status" value="1"/>
</dbReference>
<reference evidence="2 3" key="1">
    <citation type="submission" date="2017-07" db="EMBL/GenBank/DDBJ databases">
        <title>Genome sequencing and assembly of Paenibacillus rigui.</title>
        <authorList>
            <person name="Mayilraj S."/>
        </authorList>
    </citation>
    <scope>NUCLEOTIDE SEQUENCE [LARGE SCALE GENOMIC DNA]</scope>
    <source>
        <strain evidence="2 3">JCM 16352</strain>
    </source>
</reference>
<dbReference type="Proteomes" id="UP000215509">
    <property type="component" value="Unassembled WGS sequence"/>
</dbReference>
<evidence type="ECO:0000313" key="3">
    <source>
        <dbReference type="Proteomes" id="UP000215509"/>
    </source>
</evidence>
<sequence length="241" mass="26136">MMIRPELSISSASDPFSHKIQGVMVGVVTNNKDPDNLGRVKLRLPLQESETETDWVRIATLMAGKEMGSLFLPEVGDEVLVAFHLGEMRQPFVIGMLWNDKNKPPIPAEKNDERKIVSRSGSELMFNDKAGEESFTVKTKKGQTIEFTDKDSKINIADDSGNNVITIEGASANSITIKSSSTVITLNAKGEVSIESQQAVKIKSTQVNIEATATMALKAGASLDLKSDGIINIKGSMVKIN</sequence>
<gene>
    <name evidence="2" type="ORF">CF651_17645</name>
</gene>
<comment type="caution">
    <text evidence="2">The sequence shown here is derived from an EMBL/GenBank/DDBJ whole genome shotgun (WGS) entry which is preliminary data.</text>
</comment>
<dbReference type="Pfam" id="PF04717">
    <property type="entry name" value="Phage_base_V"/>
    <property type="match status" value="1"/>
</dbReference>
<organism evidence="2 3">
    <name type="scientific">Paenibacillus rigui</name>
    <dbReference type="NCBI Taxonomy" id="554312"/>
    <lineage>
        <taxon>Bacteria</taxon>
        <taxon>Bacillati</taxon>
        <taxon>Bacillota</taxon>
        <taxon>Bacilli</taxon>
        <taxon>Bacillales</taxon>
        <taxon>Paenibacillaceae</taxon>
        <taxon>Paenibacillus</taxon>
    </lineage>
</organism>
<feature type="domain" description="Gp5/Type VI secretion system Vgr protein OB-fold" evidence="1">
    <location>
        <begin position="25"/>
        <end position="98"/>
    </location>
</feature>
<dbReference type="SUPFAM" id="SSF69255">
    <property type="entry name" value="gp5 N-terminal domain-like"/>
    <property type="match status" value="1"/>
</dbReference>
<protein>
    <recommendedName>
        <fullName evidence="1">Gp5/Type VI secretion system Vgr protein OB-fold domain-containing protein</fullName>
    </recommendedName>
</protein>
<keyword evidence="3" id="KW-1185">Reference proteome</keyword>
<dbReference type="SUPFAM" id="SSF69349">
    <property type="entry name" value="Phage fibre proteins"/>
    <property type="match status" value="1"/>
</dbReference>
<dbReference type="OrthoDB" id="9762420at2"/>
<dbReference type="InterPro" id="IPR037026">
    <property type="entry name" value="Vgr_OB-fold_dom_sf"/>
</dbReference>
<dbReference type="EMBL" id="NMQW01000024">
    <property type="protein sequence ID" value="OXM85041.1"/>
    <property type="molecule type" value="Genomic_DNA"/>
</dbReference>
<name>A0A229UNY6_9BACL</name>
<accession>A0A229UNY6</accession>
<evidence type="ECO:0000313" key="2">
    <source>
        <dbReference type="EMBL" id="OXM85041.1"/>
    </source>
</evidence>
<evidence type="ECO:0000259" key="1">
    <source>
        <dbReference type="Pfam" id="PF04717"/>
    </source>
</evidence>
<dbReference type="InterPro" id="IPR006531">
    <property type="entry name" value="Gp5/Vgr_OB"/>
</dbReference>
<proteinExistence type="predicted"/>
<dbReference type="RefSeq" id="WP_094016194.1">
    <property type="nucleotide sequence ID" value="NZ_NMQW01000024.1"/>
</dbReference>
<dbReference type="AlphaFoldDB" id="A0A229UNY6"/>